<comment type="caution">
    <text evidence="1">The sequence shown here is derived from an EMBL/GenBank/DDBJ whole genome shotgun (WGS) entry which is preliminary data.</text>
</comment>
<protein>
    <submittedName>
        <fullName evidence="1">Uncharacterized protein</fullName>
    </submittedName>
</protein>
<accession>A0AAV7W7Q2</accession>
<keyword evidence="2" id="KW-1185">Reference proteome</keyword>
<dbReference type="AlphaFoldDB" id="A0AAV7W7Q2"/>
<sequence length="151" mass="15804">MDFFCSLRVPVGAASSRPCRDGGPQWVVCSPVSIVVSPASGWLVTQVCGIWVAIPLSPADVPRPLAQGPSRCCKPPATSGLELPVGAAAPGSLASQCAPLSRCKFRLGFSGLRARTDLITLLLLTFLLMWPYGSPLPPCISLGCRIVEIAS</sequence>
<evidence type="ECO:0000313" key="2">
    <source>
        <dbReference type="Proteomes" id="UP001066276"/>
    </source>
</evidence>
<name>A0AAV7W7Q2_PLEWA</name>
<reference evidence="1" key="1">
    <citation type="journal article" date="2022" name="bioRxiv">
        <title>Sequencing and chromosome-scale assembly of the giantPleurodeles waltlgenome.</title>
        <authorList>
            <person name="Brown T."/>
            <person name="Elewa A."/>
            <person name="Iarovenko S."/>
            <person name="Subramanian E."/>
            <person name="Araus A.J."/>
            <person name="Petzold A."/>
            <person name="Susuki M."/>
            <person name="Suzuki K.-i.T."/>
            <person name="Hayashi T."/>
            <person name="Toyoda A."/>
            <person name="Oliveira C."/>
            <person name="Osipova E."/>
            <person name="Leigh N.D."/>
            <person name="Simon A."/>
            <person name="Yun M.H."/>
        </authorList>
    </citation>
    <scope>NUCLEOTIDE SEQUENCE</scope>
    <source>
        <strain evidence="1">20211129_DDA</strain>
        <tissue evidence="1">Liver</tissue>
    </source>
</reference>
<organism evidence="1 2">
    <name type="scientific">Pleurodeles waltl</name>
    <name type="common">Iberian ribbed newt</name>
    <dbReference type="NCBI Taxonomy" id="8319"/>
    <lineage>
        <taxon>Eukaryota</taxon>
        <taxon>Metazoa</taxon>
        <taxon>Chordata</taxon>
        <taxon>Craniata</taxon>
        <taxon>Vertebrata</taxon>
        <taxon>Euteleostomi</taxon>
        <taxon>Amphibia</taxon>
        <taxon>Batrachia</taxon>
        <taxon>Caudata</taxon>
        <taxon>Salamandroidea</taxon>
        <taxon>Salamandridae</taxon>
        <taxon>Pleurodelinae</taxon>
        <taxon>Pleurodeles</taxon>
    </lineage>
</organism>
<dbReference type="EMBL" id="JANPWB010000002">
    <property type="protein sequence ID" value="KAJ1210034.1"/>
    <property type="molecule type" value="Genomic_DNA"/>
</dbReference>
<proteinExistence type="predicted"/>
<dbReference type="Proteomes" id="UP001066276">
    <property type="component" value="Chromosome 1_2"/>
</dbReference>
<gene>
    <name evidence="1" type="ORF">NDU88_005402</name>
</gene>
<evidence type="ECO:0000313" key="1">
    <source>
        <dbReference type="EMBL" id="KAJ1210034.1"/>
    </source>
</evidence>